<dbReference type="InterPro" id="IPR035093">
    <property type="entry name" value="RelE/ParE_toxin_dom_sf"/>
</dbReference>
<dbReference type="Gene3D" id="3.30.2310.20">
    <property type="entry name" value="RelE-like"/>
    <property type="match status" value="1"/>
</dbReference>
<dbReference type="OrthoDB" id="595470at2"/>
<proteinExistence type="predicted"/>
<reference evidence="2 3" key="1">
    <citation type="submission" date="2018-04" db="EMBL/GenBank/DDBJ databases">
        <title>The genome sequence of Caulobacter sp. 744.</title>
        <authorList>
            <person name="Gao J."/>
            <person name="Sun J."/>
        </authorList>
    </citation>
    <scope>NUCLEOTIDE SEQUENCE [LARGE SCALE GENOMIC DNA]</scope>
    <source>
        <strain evidence="2 3">774</strain>
    </source>
</reference>
<evidence type="ECO:0000256" key="1">
    <source>
        <dbReference type="ARBA" id="ARBA00022649"/>
    </source>
</evidence>
<dbReference type="InterPro" id="IPR007712">
    <property type="entry name" value="RelE/ParE_toxin"/>
</dbReference>
<dbReference type="RefSeq" id="WP_109101214.1">
    <property type="nucleotide sequence ID" value="NZ_QDKQ01000043.1"/>
</dbReference>
<keyword evidence="1" id="KW-1277">Toxin-antitoxin system</keyword>
<evidence type="ECO:0000313" key="3">
    <source>
        <dbReference type="Proteomes" id="UP000245073"/>
    </source>
</evidence>
<organism evidence="2 3">
    <name type="scientific">Caulobacter endophyticus</name>
    <dbReference type="NCBI Taxonomy" id="2172652"/>
    <lineage>
        <taxon>Bacteria</taxon>
        <taxon>Pseudomonadati</taxon>
        <taxon>Pseudomonadota</taxon>
        <taxon>Alphaproteobacteria</taxon>
        <taxon>Caulobacterales</taxon>
        <taxon>Caulobacteraceae</taxon>
        <taxon>Caulobacter</taxon>
    </lineage>
</organism>
<sequence>MPPAAVAPQARRELLAASTWISGDSPRAALRLMETFLAAADALGRNPHLGQEQPDIVRPPYRLLRLRGFPYVLAYDPSRNPPVIARVLHGARDLAEALKSL</sequence>
<dbReference type="Pfam" id="PF05016">
    <property type="entry name" value="ParE_toxin"/>
    <property type="match status" value="1"/>
</dbReference>
<keyword evidence="3" id="KW-1185">Reference proteome</keyword>
<dbReference type="EMBL" id="QDKQ01000043">
    <property type="protein sequence ID" value="PVM89150.1"/>
    <property type="molecule type" value="Genomic_DNA"/>
</dbReference>
<evidence type="ECO:0000313" key="2">
    <source>
        <dbReference type="EMBL" id="PVM89150.1"/>
    </source>
</evidence>
<gene>
    <name evidence="2" type="ORF">DDF67_12490</name>
</gene>
<protein>
    <submittedName>
        <fullName evidence="2">Type II toxin-antitoxin system RelE/ParE family toxin</fullName>
    </submittedName>
</protein>
<dbReference type="Proteomes" id="UP000245073">
    <property type="component" value="Unassembled WGS sequence"/>
</dbReference>
<dbReference type="AlphaFoldDB" id="A0A2T9JZL6"/>
<accession>A0A2T9JZL6</accession>
<name>A0A2T9JZL6_9CAUL</name>
<comment type="caution">
    <text evidence="2">The sequence shown here is derived from an EMBL/GenBank/DDBJ whole genome shotgun (WGS) entry which is preliminary data.</text>
</comment>